<dbReference type="PRINTS" id="PR01210">
    <property type="entry name" value="GGTRANSPTASE"/>
</dbReference>
<dbReference type="SUPFAM" id="SSF56235">
    <property type="entry name" value="N-terminal nucleophile aminohydrolases (Ntn hydrolases)"/>
    <property type="match status" value="1"/>
</dbReference>
<evidence type="ECO:0000313" key="2">
    <source>
        <dbReference type="Proteomes" id="UP001479436"/>
    </source>
</evidence>
<reference evidence="1 2" key="1">
    <citation type="submission" date="2023-04" db="EMBL/GenBank/DDBJ databases">
        <title>Genome of Basidiobolus ranarum AG-B5.</title>
        <authorList>
            <person name="Stajich J.E."/>
            <person name="Carter-House D."/>
            <person name="Gryganskyi A."/>
        </authorList>
    </citation>
    <scope>NUCLEOTIDE SEQUENCE [LARGE SCALE GENOMIC DNA]</scope>
    <source>
        <strain evidence="1 2">AG-B5</strain>
    </source>
</reference>
<dbReference type="EMBL" id="JASJQH010001095">
    <property type="protein sequence ID" value="KAK9762092.1"/>
    <property type="molecule type" value="Genomic_DNA"/>
</dbReference>
<dbReference type="Gene3D" id="3.60.20.40">
    <property type="match status" value="2"/>
</dbReference>
<sequence>MLSKDQGALRRHNISDTRTFPVEYYQPSYQHKNTPGTIHLSTMDKEGGAVALTTTINLEFGSKVMDHETGIVFNNDMDDFSSPGLVNVFGFLPSPDNFIQPAVGASGGSYITTATIQAILNIYDLAGSVNKAIAAPRAHHQLMPDEVTVEPQYVEHCIKSLEALGHNVTRLATTQCVVQAVYRLPSGYF</sequence>
<proteinExistence type="predicted"/>
<comment type="caution">
    <text evidence="1">The sequence shown here is derived from an EMBL/GenBank/DDBJ whole genome shotgun (WGS) entry which is preliminary data.</text>
</comment>
<organism evidence="1 2">
    <name type="scientific">Basidiobolus ranarum</name>
    <dbReference type="NCBI Taxonomy" id="34480"/>
    <lineage>
        <taxon>Eukaryota</taxon>
        <taxon>Fungi</taxon>
        <taxon>Fungi incertae sedis</taxon>
        <taxon>Zoopagomycota</taxon>
        <taxon>Entomophthoromycotina</taxon>
        <taxon>Basidiobolomycetes</taxon>
        <taxon>Basidiobolales</taxon>
        <taxon>Basidiobolaceae</taxon>
        <taxon>Basidiobolus</taxon>
    </lineage>
</organism>
<evidence type="ECO:0000313" key="1">
    <source>
        <dbReference type="EMBL" id="KAK9762092.1"/>
    </source>
</evidence>
<dbReference type="Proteomes" id="UP001479436">
    <property type="component" value="Unassembled WGS sequence"/>
</dbReference>
<name>A0ABR2WKV1_9FUNG</name>
<accession>A0ABR2WKV1</accession>
<gene>
    <name evidence="1" type="ORF">K7432_012497</name>
</gene>
<dbReference type="PANTHER" id="PTHR11686">
    <property type="entry name" value="GAMMA GLUTAMYL TRANSPEPTIDASE"/>
    <property type="match status" value="1"/>
</dbReference>
<dbReference type="InterPro" id="IPR000101">
    <property type="entry name" value="GGT_peptidase"/>
</dbReference>
<dbReference type="PANTHER" id="PTHR11686:SF9">
    <property type="entry name" value="RE13973P"/>
    <property type="match status" value="1"/>
</dbReference>
<dbReference type="Pfam" id="PF01019">
    <property type="entry name" value="G_glu_transpept"/>
    <property type="match status" value="2"/>
</dbReference>
<dbReference type="InterPro" id="IPR043137">
    <property type="entry name" value="GGT_ssub_C"/>
</dbReference>
<keyword evidence="2" id="KW-1185">Reference proteome</keyword>
<dbReference type="InterPro" id="IPR029055">
    <property type="entry name" value="Ntn_hydrolases_N"/>
</dbReference>
<evidence type="ECO:0008006" key="3">
    <source>
        <dbReference type="Google" id="ProtNLM"/>
    </source>
</evidence>
<protein>
    <recommendedName>
        <fullName evidence="3">Gamma-glutamyltransferase</fullName>
    </recommendedName>
</protein>